<keyword evidence="3" id="KW-0732">Signal</keyword>
<keyword evidence="2" id="KW-0789">Thiol protease inhibitor</keyword>
<feature type="chain" id="PRO_5043404191" description="Cystatin domain-containing protein" evidence="3">
    <location>
        <begin position="21"/>
        <end position="118"/>
    </location>
</feature>
<keyword evidence="6" id="KW-1185">Reference proteome</keyword>
<evidence type="ECO:0000259" key="4">
    <source>
        <dbReference type="SMART" id="SM00043"/>
    </source>
</evidence>
<dbReference type="PANTHER" id="PTHR47364:SF2">
    <property type="entry name" value="CYSTEINE PROTEINASE INHIBITOR 5"/>
    <property type="match status" value="1"/>
</dbReference>
<dbReference type="Pfam" id="PF16845">
    <property type="entry name" value="SQAPI"/>
    <property type="match status" value="1"/>
</dbReference>
<feature type="domain" description="Cystatin" evidence="4">
    <location>
        <begin position="21"/>
        <end position="116"/>
    </location>
</feature>
<dbReference type="Gene3D" id="3.10.450.10">
    <property type="match status" value="1"/>
</dbReference>
<protein>
    <recommendedName>
        <fullName evidence="4">Cystatin domain-containing protein</fullName>
    </recommendedName>
</protein>
<dbReference type="SUPFAM" id="SSF54403">
    <property type="entry name" value="Cystatin/monellin"/>
    <property type="match status" value="1"/>
</dbReference>
<gene>
    <name evidence="5" type="ORF">LITE_LOCUS172</name>
</gene>
<feature type="signal peptide" evidence="3">
    <location>
        <begin position="1"/>
        <end position="20"/>
    </location>
</feature>
<dbReference type="CDD" id="cd00042">
    <property type="entry name" value="CY"/>
    <property type="match status" value="1"/>
</dbReference>
<evidence type="ECO:0000256" key="1">
    <source>
        <dbReference type="ARBA" id="ARBA00022690"/>
    </source>
</evidence>
<dbReference type="AlphaFoldDB" id="A0AAV0GNV2"/>
<dbReference type="InterPro" id="IPR000010">
    <property type="entry name" value="Cystatin_dom"/>
</dbReference>
<evidence type="ECO:0000256" key="3">
    <source>
        <dbReference type="SAM" id="SignalP"/>
    </source>
</evidence>
<dbReference type="InterPro" id="IPR046350">
    <property type="entry name" value="Cystatin_sf"/>
</dbReference>
<dbReference type="PANTHER" id="PTHR47364">
    <property type="entry name" value="CYSTEINE PROTEINASE INHIBITOR 5"/>
    <property type="match status" value="1"/>
</dbReference>
<evidence type="ECO:0000256" key="2">
    <source>
        <dbReference type="ARBA" id="ARBA00022704"/>
    </source>
</evidence>
<evidence type="ECO:0000313" key="6">
    <source>
        <dbReference type="Proteomes" id="UP001154282"/>
    </source>
</evidence>
<comment type="caution">
    <text evidence="5">The sequence shown here is derived from an EMBL/GenBank/DDBJ whole genome shotgun (WGS) entry which is preliminary data.</text>
</comment>
<dbReference type="GO" id="GO:0004869">
    <property type="term" value="F:cysteine-type endopeptidase inhibitor activity"/>
    <property type="evidence" value="ECO:0007669"/>
    <property type="project" value="UniProtKB-KW"/>
</dbReference>
<accession>A0AAV0GNV2</accession>
<sequence length="118" mass="12631">MKKPQILAILLVLALAVAGAASLGGWTKIEPEHLKDQDVAEAAAFAVDQHNREGAENLKLVTVDSGESQVVNGKRYRLNLTVSDAGNGDALSKYEAIVWVHPGGNSPKELTSFKKQKP</sequence>
<proteinExistence type="predicted"/>
<evidence type="ECO:0000313" key="5">
    <source>
        <dbReference type="EMBL" id="CAI0374389.1"/>
    </source>
</evidence>
<organism evidence="5 6">
    <name type="scientific">Linum tenue</name>
    <dbReference type="NCBI Taxonomy" id="586396"/>
    <lineage>
        <taxon>Eukaryota</taxon>
        <taxon>Viridiplantae</taxon>
        <taxon>Streptophyta</taxon>
        <taxon>Embryophyta</taxon>
        <taxon>Tracheophyta</taxon>
        <taxon>Spermatophyta</taxon>
        <taxon>Magnoliopsida</taxon>
        <taxon>eudicotyledons</taxon>
        <taxon>Gunneridae</taxon>
        <taxon>Pentapetalae</taxon>
        <taxon>rosids</taxon>
        <taxon>fabids</taxon>
        <taxon>Malpighiales</taxon>
        <taxon>Linaceae</taxon>
        <taxon>Linum</taxon>
    </lineage>
</organism>
<reference evidence="5" key="1">
    <citation type="submission" date="2022-08" db="EMBL/GenBank/DDBJ databases">
        <authorList>
            <person name="Gutierrez-Valencia J."/>
        </authorList>
    </citation>
    <scope>NUCLEOTIDE SEQUENCE</scope>
</reference>
<dbReference type="SMART" id="SM00043">
    <property type="entry name" value="CY"/>
    <property type="match status" value="1"/>
</dbReference>
<name>A0AAV0GNV2_9ROSI</name>
<dbReference type="EMBL" id="CAMGYJ010000002">
    <property type="protein sequence ID" value="CAI0374389.1"/>
    <property type="molecule type" value="Genomic_DNA"/>
</dbReference>
<keyword evidence="1" id="KW-0646">Protease inhibitor</keyword>
<dbReference type="Proteomes" id="UP001154282">
    <property type="component" value="Unassembled WGS sequence"/>
</dbReference>